<evidence type="ECO:0000313" key="2">
    <source>
        <dbReference type="Proteomes" id="UP001303473"/>
    </source>
</evidence>
<proteinExistence type="predicted"/>
<name>A0AAN6N6K5_9PEZI</name>
<gene>
    <name evidence="1" type="ORF">QBC46DRAFT_262379</name>
</gene>
<organism evidence="1 2">
    <name type="scientific">Diplogelasinospora grovesii</name>
    <dbReference type="NCBI Taxonomy" id="303347"/>
    <lineage>
        <taxon>Eukaryota</taxon>
        <taxon>Fungi</taxon>
        <taxon>Dikarya</taxon>
        <taxon>Ascomycota</taxon>
        <taxon>Pezizomycotina</taxon>
        <taxon>Sordariomycetes</taxon>
        <taxon>Sordariomycetidae</taxon>
        <taxon>Sordariales</taxon>
        <taxon>Diplogelasinosporaceae</taxon>
        <taxon>Diplogelasinospora</taxon>
    </lineage>
</organism>
<dbReference type="Proteomes" id="UP001303473">
    <property type="component" value="Unassembled WGS sequence"/>
</dbReference>
<reference evidence="2" key="1">
    <citation type="journal article" date="2023" name="Mol. Phylogenet. Evol.">
        <title>Genome-scale phylogeny and comparative genomics of the fungal order Sordariales.</title>
        <authorList>
            <person name="Hensen N."/>
            <person name="Bonometti L."/>
            <person name="Westerberg I."/>
            <person name="Brannstrom I.O."/>
            <person name="Guillou S."/>
            <person name="Cros-Aarteil S."/>
            <person name="Calhoun S."/>
            <person name="Haridas S."/>
            <person name="Kuo A."/>
            <person name="Mondo S."/>
            <person name="Pangilinan J."/>
            <person name="Riley R."/>
            <person name="LaButti K."/>
            <person name="Andreopoulos B."/>
            <person name="Lipzen A."/>
            <person name="Chen C."/>
            <person name="Yan M."/>
            <person name="Daum C."/>
            <person name="Ng V."/>
            <person name="Clum A."/>
            <person name="Steindorff A."/>
            <person name="Ohm R.A."/>
            <person name="Martin F."/>
            <person name="Silar P."/>
            <person name="Natvig D.O."/>
            <person name="Lalanne C."/>
            <person name="Gautier V."/>
            <person name="Ament-Velasquez S.L."/>
            <person name="Kruys A."/>
            <person name="Hutchinson M.I."/>
            <person name="Powell A.J."/>
            <person name="Barry K."/>
            <person name="Miller A.N."/>
            <person name="Grigoriev I.V."/>
            <person name="Debuchy R."/>
            <person name="Gladieux P."/>
            <person name="Hiltunen Thoren M."/>
            <person name="Johannesson H."/>
        </authorList>
    </citation>
    <scope>NUCLEOTIDE SEQUENCE [LARGE SCALE GENOMIC DNA]</scope>
    <source>
        <strain evidence="2">CBS 340.73</strain>
    </source>
</reference>
<keyword evidence="2" id="KW-1185">Reference proteome</keyword>
<comment type="caution">
    <text evidence="1">The sequence shown here is derived from an EMBL/GenBank/DDBJ whole genome shotgun (WGS) entry which is preliminary data.</text>
</comment>
<evidence type="ECO:0000313" key="1">
    <source>
        <dbReference type="EMBL" id="KAK3939780.1"/>
    </source>
</evidence>
<dbReference type="AlphaFoldDB" id="A0AAN6N6K5"/>
<dbReference type="EMBL" id="MU853805">
    <property type="protein sequence ID" value="KAK3939780.1"/>
    <property type="molecule type" value="Genomic_DNA"/>
</dbReference>
<protein>
    <submittedName>
        <fullName evidence="1">Uncharacterized protein</fullName>
    </submittedName>
</protein>
<sequence>MGQQQQSQQPLLPPRPATLSAQLSTQHERLILELLPFKDAPQFHEWLNGVYVRGSWHEFLQDFLAQNPLAPEPEKTKTAQLAKDAISSRNPKFLLYHPDKEGWTAEDHHVRFIVTVISDNLGLKNSLWSNSDFSRRGLEIAKSIYEVLSFLRATQLVLSGAGAANASPPRYEDQLLN</sequence>
<accession>A0AAN6N6K5</accession>